<dbReference type="Pfam" id="PF00534">
    <property type="entry name" value="Glycos_transf_1"/>
    <property type="match status" value="1"/>
</dbReference>
<dbReference type="CDD" id="cd03794">
    <property type="entry name" value="GT4_WbuB-like"/>
    <property type="match status" value="1"/>
</dbReference>
<dbReference type="AlphaFoldDB" id="A0A1C0Y8G8"/>
<evidence type="ECO:0000313" key="5">
    <source>
        <dbReference type="Proteomes" id="UP000093199"/>
    </source>
</evidence>
<accession>A0A1C0Y8G8</accession>
<gene>
    <name evidence="4" type="ORF">A6M13_15915</name>
</gene>
<evidence type="ECO:0000256" key="2">
    <source>
        <dbReference type="ARBA" id="ARBA00022679"/>
    </source>
</evidence>
<dbReference type="PANTHER" id="PTHR12526">
    <property type="entry name" value="GLYCOSYLTRANSFERASE"/>
    <property type="match status" value="1"/>
</dbReference>
<reference evidence="4 5" key="1">
    <citation type="submission" date="2016-07" db="EMBL/GenBank/DDBJ databases">
        <title>Caryophanon tenue genome sequencing.</title>
        <authorList>
            <person name="Verma A."/>
            <person name="Pal Y."/>
            <person name="Krishnamurthi S."/>
        </authorList>
    </citation>
    <scope>NUCLEOTIDE SEQUENCE [LARGE SCALE GENOMIC DNA]</scope>
    <source>
        <strain evidence="4 5">DSM 14152</strain>
    </source>
</reference>
<evidence type="ECO:0000313" key="4">
    <source>
        <dbReference type="EMBL" id="OCS83423.1"/>
    </source>
</evidence>
<dbReference type="OrthoDB" id="9811902at2"/>
<protein>
    <submittedName>
        <fullName evidence="4">Glycosyltransferase WbuB</fullName>
    </submittedName>
</protein>
<dbReference type="SUPFAM" id="SSF53756">
    <property type="entry name" value="UDP-Glycosyltransferase/glycogen phosphorylase"/>
    <property type="match status" value="1"/>
</dbReference>
<organism evidence="4 5">
    <name type="scientific">Caryophanon tenue</name>
    <dbReference type="NCBI Taxonomy" id="33978"/>
    <lineage>
        <taxon>Bacteria</taxon>
        <taxon>Bacillati</taxon>
        <taxon>Bacillota</taxon>
        <taxon>Bacilli</taxon>
        <taxon>Bacillales</taxon>
        <taxon>Caryophanaceae</taxon>
        <taxon>Caryophanon</taxon>
    </lineage>
</organism>
<dbReference type="RefSeq" id="WP_066546843.1">
    <property type="nucleotide sequence ID" value="NZ_MASJ01000037.1"/>
</dbReference>
<keyword evidence="2 4" id="KW-0808">Transferase</keyword>
<dbReference type="PANTHER" id="PTHR12526:SF629">
    <property type="entry name" value="TEICHURONIC ACID BIOSYNTHESIS GLYCOSYLTRANSFERASE TUAH-RELATED"/>
    <property type="match status" value="1"/>
</dbReference>
<dbReference type="STRING" id="33978.A6M13_15915"/>
<dbReference type="Proteomes" id="UP000093199">
    <property type="component" value="Unassembled WGS sequence"/>
</dbReference>
<keyword evidence="1" id="KW-0328">Glycosyltransferase</keyword>
<proteinExistence type="predicted"/>
<evidence type="ECO:0000256" key="1">
    <source>
        <dbReference type="ARBA" id="ARBA00022676"/>
    </source>
</evidence>
<sequence length="421" mass="48423">MKNVWLINHYGNTMYENQGGRHYWFAKELVNRGYNVTIICSNQFHEKNEEISIEKGLYKIDHKDGIRFIFIKSVSSQGNGGKRVLNMLSFYRNVMKSYWNWIDDNATRPNYIIGSSVHPLSMVAGIKMSKKLGIPPISEVRDLWPEAIFSFNKAKENSFMGKMLVKGEKWIYENSKAIIFTKEGDVDYIKEQKWDTASGGKINLEKCFYINNGVDLDFFDAEATNNALIDEDLDNDKFKVVYAGALRPVNNVSTLVEAATYLKDYKDIQILIYGQGIEFEKLQTLINEQNLTNVKLKGFVNKRNIPYILKKSSLNILNYSQSQYNWSRGNSSNKLFEYMAAGKPIISNVKMGYCLLEKYDCGYITQDNTAKALAEEILKVYSLNENEYTRFSENARKAAADFDFGVLTSKLEDVLKYVSKR</sequence>
<dbReference type="GO" id="GO:0016757">
    <property type="term" value="F:glycosyltransferase activity"/>
    <property type="evidence" value="ECO:0007669"/>
    <property type="project" value="UniProtKB-KW"/>
</dbReference>
<feature type="domain" description="Glycosyl transferase family 1" evidence="3">
    <location>
        <begin position="232"/>
        <end position="397"/>
    </location>
</feature>
<dbReference type="InterPro" id="IPR001296">
    <property type="entry name" value="Glyco_trans_1"/>
</dbReference>
<dbReference type="EMBL" id="MASJ01000037">
    <property type="protein sequence ID" value="OCS83423.1"/>
    <property type="molecule type" value="Genomic_DNA"/>
</dbReference>
<evidence type="ECO:0000259" key="3">
    <source>
        <dbReference type="Pfam" id="PF00534"/>
    </source>
</evidence>
<comment type="caution">
    <text evidence="4">The sequence shown here is derived from an EMBL/GenBank/DDBJ whole genome shotgun (WGS) entry which is preliminary data.</text>
</comment>
<dbReference type="Gene3D" id="3.40.50.2000">
    <property type="entry name" value="Glycogen Phosphorylase B"/>
    <property type="match status" value="2"/>
</dbReference>
<keyword evidence="5" id="KW-1185">Reference proteome</keyword>
<name>A0A1C0Y8G8_9BACL</name>